<dbReference type="InterPro" id="IPR029063">
    <property type="entry name" value="SAM-dependent_MTases_sf"/>
</dbReference>
<accession>A0A4R3J954</accession>
<dbReference type="Gene3D" id="3.40.50.150">
    <property type="entry name" value="Vaccinia Virus protein VP39"/>
    <property type="match status" value="1"/>
</dbReference>
<feature type="region of interest" description="Disordered" evidence="1">
    <location>
        <begin position="36"/>
        <end position="58"/>
    </location>
</feature>
<dbReference type="InterPro" id="IPR053188">
    <property type="entry name" value="FkbM_Methyltransferase"/>
</dbReference>
<dbReference type="EMBL" id="SLZU01000009">
    <property type="protein sequence ID" value="TCS62398.1"/>
    <property type="molecule type" value="Genomic_DNA"/>
</dbReference>
<keyword evidence="4" id="KW-1185">Reference proteome</keyword>
<reference evidence="3 4" key="1">
    <citation type="submission" date="2019-03" db="EMBL/GenBank/DDBJ databases">
        <title>Genomic Encyclopedia of Type Strains, Phase IV (KMG-IV): sequencing the most valuable type-strain genomes for metagenomic binning, comparative biology and taxonomic classification.</title>
        <authorList>
            <person name="Goeker M."/>
        </authorList>
    </citation>
    <scope>NUCLEOTIDE SEQUENCE [LARGE SCALE GENOMIC DNA]</scope>
    <source>
        <strain evidence="3 4">DSM 104836</strain>
    </source>
</reference>
<gene>
    <name evidence="3" type="ORF">EDD52_109138</name>
</gene>
<proteinExistence type="predicted"/>
<organism evidence="3 4">
    <name type="scientific">Primorskyibacter sedentarius</name>
    <dbReference type="NCBI Taxonomy" id="745311"/>
    <lineage>
        <taxon>Bacteria</taxon>
        <taxon>Pseudomonadati</taxon>
        <taxon>Pseudomonadota</taxon>
        <taxon>Alphaproteobacteria</taxon>
        <taxon>Rhodobacterales</taxon>
        <taxon>Roseobacteraceae</taxon>
        <taxon>Primorskyibacter</taxon>
    </lineage>
</organism>
<dbReference type="Proteomes" id="UP000295696">
    <property type="component" value="Unassembled WGS sequence"/>
</dbReference>
<feature type="domain" description="Methyltransferase FkbM" evidence="2">
    <location>
        <begin position="87"/>
        <end position="216"/>
    </location>
</feature>
<dbReference type="Pfam" id="PF05050">
    <property type="entry name" value="Methyltransf_21"/>
    <property type="match status" value="1"/>
</dbReference>
<keyword evidence="3" id="KW-0489">Methyltransferase</keyword>
<dbReference type="GO" id="GO:0032259">
    <property type="term" value="P:methylation"/>
    <property type="evidence" value="ECO:0007669"/>
    <property type="project" value="UniProtKB-KW"/>
</dbReference>
<keyword evidence="3" id="KW-0808">Transferase</keyword>
<dbReference type="PANTHER" id="PTHR36973">
    <property type="entry name" value="SLL1456 PROTEIN-RELATED"/>
    <property type="match status" value="1"/>
</dbReference>
<dbReference type="GO" id="GO:0008171">
    <property type="term" value="F:O-methyltransferase activity"/>
    <property type="evidence" value="ECO:0007669"/>
    <property type="project" value="TreeGrafter"/>
</dbReference>
<name>A0A4R3J954_9RHOB</name>
<protein>
    <submittedName>
        <fullName evidence="3">FkbM family methyltransferase</fullName>
    </submittedName>
</protein>
<evidence type="ECO:0000313" key="4">
    <source>
        <dbReference type="Proteomes" id="UP000295696"/>
    </source>
</evidence>
<sequence>MSLMLRRAGDRINRRTGRISNGYLRLLRDLSPRDAVAETGTTPAGRMPPAEDRHFEAEPGPDAHAIAVREAFLLDLVPFAPGDHIVEIGANVGDFAQALQTFNMPFDLTCFEPAPREFRALSRNLANATGLTARARQAAVWNADADAVTLYRKAAGAEASLLPMEDYDSTTEVPAIRLDSVLERRPYRLLKLEAKGAEPEILDGAKGILDCFQYITADVGFERGARQDSTLPEVSNHLISRGWRARAVGRRRMIILFENPKWGN</sequence>
<dbReference type="InterPro" id="IPR006342">
    <property type="entry name" value="FkbM_mtfrase"/>
</dbReference>
<dbReference type="NCBIfam" id="TIGR01444">
    <property type="entry name" value="fkbM_fam"/>
    <property type="match status" value="1"/>
</dbReference>
<dbReference type="PANTHER" id="PTHR36973:SF4">
    <property type="entry name" value="NODULATION PROTEIN"/>
    <property type="match status" value="1"/>
</dbReference>
<evidence type="ECO:0000313" key="3">
    <source>
        <dbReference type="EMBL" id="TCS62398.1"/>
    </source>
</evidence>
<evidence type="ECO:0000259" key="2">
    <source>
        <dbReference type="Pfam" id="PF05050"/>
    </source>
</evidence>
<dbReference type="SUPFAM" id="SSF53335">
    <property type="entry name" value="S-adenosyl-L-methionine-dependent methyltransferases"/>
    <property type="match status" value="1"/>
</dbReference>
<comment type="caution">
    <text evidence="3">The sequence shown here is derived from an EMBL/GenBank/DDBJ whole genome shotgun (WGS) entry which is preliminary data.</text>
</comment>
<dbReference type="AlphaFoldDB" id="A0A4R3J954"/>
<evidence type="ECO:0000256" key="1">
    <source>
        <dbReference type="SAM" id="MobiDB-lite"/>
    </source>
</evidence>
<dbReference type="RefSeq" id="WP_165907545.1">
    <property type="nucleotide sequence ID" value="NZ_SLZU01000009.1"/>
</dbReference>